<dbReference type="InterPro" id="IPR007129">
    <property type="entry name" value="Ubiqinol_cyt_c_chaperone_CPB3"/>
</dbReference>
<evidence type="ECO:0000313" key="4">
    <source>
        <dbReference type="EMBL" id="KAI3402493.1"/>
    </source>
</evidence>
<reference evidence="4" key="1">
    <citation type="journal article" date="2022" name="DNA Res.">
        <title>Genome analysis of five recently described species of the CUG-Ser clade uncovers Candida theae as a new hybrid lineage with pathogenic potential in the Candida parapsilosis species complex.</title>
        <authorList>
            <person name="Mixao V."/>
            <person name="Del Olmo V."/>
            <person name="Hegedusova E."/>
            <person name="Saus E."/>
            <person name="Pryszcz L."/>
            <person name="Cillingova A."/>
            <person name="Nosek J."/>
            <person name="Gabaldon T."/>
        </authorList>
    </citation>
    <scope>NUCLEOTIDE SEQUENCE</scope>
    <source>
        <strain evidence="4">CBS 10844</strain>
    </source>
</reference>
<dbReference type="GeneID" id="73382347"/>
<evidence type="ECO:0000313" key="5">
    <source>
        <dbReference type="Proteomes" id="UP001202479"/>
    </source>
</evidence>
<name>A0AAI9SSU7_9ASCO</name>
<dbReference type="PANTHER" id="PTHR12184:SF1">
    <property type="entry name" value="UBIQUINOL-CYTOCHROME-C REDUCTASE COMPLEX ASSEMBLY FACTOR 1"/>
    <property type="match status" value="1"/>
</dbReference>
<dbReference type="PANTHER" id="PTHR12184">
    <property type="entry name" value="UBIQUINOL-CYTOCHROME C REDUCTASE COMPLEX ASSEMBLY FACTOR 1 FAMILY MEMBER"/>
    <property type="match status" value="1"/>
</dbReference>
<protein>
    <submittedName>
        <fullName evidence="4">CBP3</fullName>
    </submittedName>
</protein>
<feature type="region of interest" description="Disordered" evidence="2">
    <location>
        <begin position="40"/>
        <end position="67"/>
    </location>
</feature>
<comment type="similarity">
    <text evidence="1">Belongs to the CBP3 family.</text>
</comment>
<comment type="caution">
    <text evidence="4">The sequence shown here is derived from an EMBL/GenBank/DDBJ whole genome shotgun (WGS) entry which is preliminary data.</text>
</comment>
<accession>A0AAI9SSU7</accession>
<dbReference type="Pfam" id="PF03981">
    <property type="entry name" value="Ubiq_cyt_C_chap"/>
    <property type="match status" value="1"/>
</dbReference>
<feature type="region of interest" description="Disordered" evidence="2">
    <location>
        <begin position="79"/>
        <end position="100"/>
    </location>
</feature>
<feature type="domain" description="Ubiquinol-cytochrome c chaperone" evidence="3">
    <location>
        <begin position="161"/>
        <end position="303"/>
    </location>
</feature>
<feature type="compositionally biased region" description="Basic residues" evidence="2">
    <location>
        <begin position="79"/>
        <end position="89"/>
    </location>
</feature>
<keyword evidence="5" id="KW-1185">Reference proteome</keyword>
<organism evidence="4 5">
    <name type="scientific">Candida oxycetoniae</name>
    <dbReference type="NCBI Taxonomy" id="497107"/>
    <lineage>
        <taxon>Eukaryota</taxon>
        <taxon>Fungi</taxon>
        <taxon>Dikarya</taxon>
        <taxon>Ascomycota</taxon>
        <taxon>Saccharomycotina</taxon>
        <taxon>Pichiomycetes</taxon>
        <taxon>Debaryomycetaceae</taxon>
        <taxon>Candida/Lodderomyces clade</taxon>
        <taxon>Candida</taxon>
    </lineage>
</organism>
<dbReference type="EMBL" id="JAHUZD010000145">
    <property type="protein sequence ID" value="KAI3402493.1"/>
    <property type="molecule type" value="Genomic_DNA"/>
</dbReference>
<dbReference type="RefSeq" id="XP_049178242.1">
    <property type="nucleotide sequence ID" value="XM_049326203.1"/>
</dbReference>
<dbReference type="InterPro" id="IPR021150">
    <property type="entry name" value="Ubiq_cyt_c_chap"/>
</dbReference>
<gene>
    <name evidence="4" type="ORF">KGF56_004734</name>
</gene>
<sequence length="345" mass="39476">MLRYQARAYISSIRLLSQTSFVKFRANAQVLGKFKLEQDGHGHGHGLQNGSRNGVQDDIESPTSMAKDSSLPLVEQKYKVKPRQPKKKAPFLSEMEDDPNSKLSSWQEKIGQWVISTFSVDMDKSRSGPVAGGIYFAECKRQALVYPNEPMSDTAKFYYQTLALPISFSQQVQIIILHYWILSVRMRALPSKYAKEYQKKLVDRIFSDLETRMNTELGIKSGRIIEGYLKDFHTQFLGSVLSYDEGLMTDDITLAAALWRNVFNAKEDADIRHVEALLVYVRSQLYVLSKMTDRAFGFGKFKFVPPDQIVTPITKHQEAMIKQKTKEEFSEMNLPSQRSVLSMDE</sequence>
<dbReference type="GO" id="GO:0034551">
    <property type="term" value="P:mitochondrial respiratory chain complex III assembly"/>
    <property type="evidence" value="ECO:0007669"/>
    <property type="project" value="TreeGrafter"/>
</dbReference>
<evidence type="ECO:0000259" key="3">
    <source>
        <dbReference type="Pfam" id="PF03981"/>
    </source>
</evidence>
<dbReference type="Proteomes" id="UP001202479">
    <property type="component" value="Unassembled WGS sequence"/>
</dbReference>
<proteinExistence type="inferred from homology"/>
<dbReference type="GO" id="GO:0005739">
    <property type="term" value="C:mitochondrion"/>
    <property type="evidence" value="ECO:0007669"/>
    <property type="project" value="TreeGrafter"/>
</dbReference>
<evidence type="ECO:0000256" key="2">
    <source>
        <dbReference type="SAM" id="MobiDB-lite"/>
    </source>
</evidence>
<dbReference type="AlphaFoldDB" id="A0AAI9SSU7"/>
<evidence type="ECO:0000256" key="1">
    <source>
        <dbReference type="ARBA" id="ARBA00006407"/>
    </source>
</evidence>